<organism evidence="2 3">
    <name type="scientific">Exophiala mesophila</name>
    <name type="common">Black yeast-like fungus</name>
    <dbReference type="NCBI Taxonomy" id="212818"/>
    <lineage>
        <taxon>Eukaryota</taxon>
        <taxon>Fungi</taxon>
        <taxon>Dikarya</taxon>
        <taxon>Ascomycota</taxon>
        <taxon>Pezizomycotina</taxon>
        <taxon>Eurotiomycetes</taxon>
        <taxon>Chaetothyriomycetidae</taxon>
        <taxon>Chaetothyriales</taxon>
        <taxon>Herpotrichiellaceae</taxon>
        <taxon>Exophiala</taxon>
    </lineage>
</organism>
<comment type="caution">
    <text evidence="2">The sequence shown here is derived from an EMBL/GenBank/DDBJ whole genome shotgun (WGS) entry which is preliminary data.</text>
</comment>
<protein>
    <recommendedName>
        <fullName evidence="4">60S ribosome biogenesis protein Mak11</fullName>
    </recommendedName>
</protein>
<evidence type="ECO:0000313" key="3">
    <source>
        <dbReference type="Proteomes" id="UP000288859"/>
    </source>
</evidence>
<feature type="compositionally biased region" description="Basic and acidic residues" evidence="1">
    <location>
        <begin position="1"/>
        <end position="11"/>
    </location>
</feature>
<feature type="region of interest" description="Disordered" evidence="1">
    <location>
        <begin position="1"/>
        <end position="30"/>
    </location>
</feature>
<dbReference type="EMBL" id="NAJM01000013">
    <property type="protein sequence ID" value="RVX72289.1"/>
    <property type="molecule type" value="Genomic_DNA"/>
</dbReference>
<dbReference type="SUPFAM" id="SSF50978">
    <property type="entry name" value="WD40 repeat-like"/>
    <property type="match status" value="1"/>
</dbReference>
<dbReference type="InterPro" id="IPR001680">
    <property type="entry name" value="WD40_rpt"/>
</dbReference>
<sequence>MAKRKRDDRPEAAPTSKSQNESTKVAKLDNSTDVKTIPPVIQIITGSYERILHGITASLSLHPDDVKSKATPQSTTFSDSFLFNAHASSIRCLALSPLPPPGSSDNQGVFLATGGSDEKINVFSLSTSPVAHDRGFPVLPSLSTNAISENPRNRELGTLLHHSSNITALHFPTRSKLLSASEDNTIAVTRLKDLTVVSTVKAPRPKVLGQPSGDTAPPGATPAGVNDFAVHPSMKLMVSVGRGERCMRLWNLVTGKKAGVLNFSREMLQSVREGKYSSGEGRRIEWNPAGTEFAVAFERGVVIFGDDSKPKAKILPSPLTKVHKIAYVALRNSGNEELAVLAVSTEDGKVLFYTSDESISPKNDKNPVEDTISDATLLGHLGGKDGGVTTRIKDFEILDFGSTSPGPANLVVVTASSDGAIRLFSVMGKDLVNMNKEGGSFQVGQLIGLYETGNRITCLKAFVMLPPSDEEQGAVEDFEGLSPTDQEDETGDDEDSD</sequence>
<dbReference type="InterPro" id="IPR051959">
    <property type="entry name" value="PAK1-Kinase_Regulator"/>
</dbReference>
<dbReference type="InterPro" id="IPR036322">
    <property type="entry name" value="WD40_repeat_dom_sf"/>
</dbReference>
<dbReference type="AlphaFoldDB" id="A0A438N9J2"/>
<name>A0A438N9J2_EXOME</name>
<dbReference type="OrthoDB" id="308449at2759"/>
<dbReference type="Pfam" id="PF00400">
    <property type="entry name" value="WD40"/>
    <property type="match status" value="1"/>
</dbReference>
<reference evidence="2 3" key="1">
    <citation type="submission" date="2017-03" db="EMBL/GenBank/DDBJ databases">
        <title>Genomes of endolithic fungi from Antarctica.</title>
        <authorList>
            <person name="Coleine C."/>
            <person name="Masonjones S."/>
            <person name="Stajich J.E."/>
        </authorList>
    </citation>
    <scope>NUCLEOTIDE SEQUENCE [LARGE SCALE GENOMIC DNA]</scope>
    <source>
        <strain evidence="2 3">CCFEE 6314</strain>
    </source>
</reference>
<dbReference type="InterPro" id="IPR015943">
    <property type="entry name" value="WD40/YVTN_repeat-like_dom_sf"/>
</dbReference>
<dbReference type="Gene3D" id="2.130.10.10">
    <property type="entry name" value="YVTN repeat-like/Quinoprotein amine dehydrogenase"/>
    <property type="match status" value="2"/>
</dbReference>
<gene>
    <name evidence="2" type="ORF">B0A52_04493</name>
</gene>
<dbReference type="Proteomes" id="UP000288859">
    <property type="component" value="Unassembled WGS sequence"/>
</dbReference>
<feature type="region of interest" description="Disordered" evidence="1">
    <location>
        <begin position="470"/>
        <end position="497"/>
    </location>
</feature>
<dbReference type="PANTHER" id="PTHR44675:SF1">
    <property type="entry name" value="P21-ACTIVATED PROTEIN KINASE-INTERACTING PROTEIN 1"/>
    <property type="match status" value="1"/>
</dbReference>
<dbReference type="SMART" id="SM00320">
    <property type="entry name" value="WD40"/>
    <property type="match status" value="4"/>
</dbReference>
<dbReference type="PANTHER" id="PTHR44675">
    <property type="entry name" value="PAK1 INTERACTING PROTEIN 1"/>
    <property type="match status" value="1"/>
</dbReference>
<evidence type="ECO:0000256" key="1">
    <source>
        <dbReference type="SAM" id="MobiDB-lite"/>
    </source>
</evidence>
<accession>A0A438N9J2</accession>
<proteinExistence type="predicted"/>
<evidence type="ECO:0008006" key="4">
    <source>
        <dbReference type="Google" id="ProtNLM"/>
    </source>
</evidence>
<evidence type="ECO:0000313" key="2">
    <source>
        <dbReference type="EMBL" id="RVX72289.1"/>
    </source>
</evidence>
<dbReference type="VEuPathDB" id="FungiDB:PV10_02095"/>